<proteinExistence type="inferred from homology"/>
<dbReference type="CDD" id="cd10449">
    <property type="entry name" value="GIY-YIG_SLX1_like"/>
    <property type="match status" value="1"/>
</dbReference>
<sequence length="84" mass="10276">MYYVYVLRSKKDEHYYIGYTSDLDRRIDEHNQGFSKSTAHRRPLELVYYEACRSSKDAMHREKYLKSTYGHRYLKNRLRNDSSD</sequence>
<dbReference type="STRING" id="331678.Cphamn1_1944"/>
<dbReference type="EMBL" id="CP001101">
    <property type="protein sequence ID" value="ACE04856.1"/>
    <property type="molecule type" value="Genomic_DNA"/>
</dbReference>
<organism evidence="3">
    <name type="scientific">Chlorobium phaeobacteroides (strain BS1)</name>
    <dbReference type="NCBI Taxonomy" id="331678"/>
    <lineage>
        <taxon>Bacteria</taxon>
        <taxon>Pseudomonadati</taxon>
        <taxon>Chlorobiota</taxon>
        <taxon>Chlorobiia</taxon>
        <taxon>Chlorobiales</taxon>
        <taxon>Chlorobiaceae</taxon>
        <taxon>Chlorobium/Pelodictyon group</taxon>
        <taxon>Chlorobium</taxon>
    </lineage>
</organism>
<dbReference type="eggNOG" id="COG2827">
    <property type="taxonomic scope" value="Bacteria"/>
</dbReference>
<dbReference type="PROSITE" id="PS50164">
    <property type="entry name" value="GIY_YIG"/>
    <property type="match status" value="1"/>
</dbReference>
<dbReference type="HOGENOM" id="CLU_135650_6_3_10"/>
<evidence type="ECO:0000256" key="1">
    <source>
        <dbReference type="ARBA" id="ARBA00007435"/>
    </source>
</evidence>
<dbReference type="Pfam" id="PF01541">
    <property type="entry name" value="GIY-YIG"/>
    <property type="match status" value="1"/>
</dbReference>
<name>B3EM15_CHLPB</name>
<dbReference type="PANTHER" id="PTHR34477:SF1">
    <property type="entry name" value="UPF0213 PROTEIN YHBQ"/>
    <property type="match status" value="1"/>
</dbReference>
<dbReference type="PANTHER" id="PTHR34477">
    <property type="entry name" value="UPF0213 PROTEIN YHBQ"/>
    <property type="match status" value="1"/>
</dbReference>
<dbReference type="InterPro" id="IPR000305">
    <property type="entry name" value="GIY-YIG_endonuc"/>
</dbReference>
<dbReference type="SUPFAM" id="SSF82771">
    <property type="entry name" value="GIY-YIG endonuclease"/>
    <property type="match status" value="1"/>
</dbReference>
<dbReference type="Gene3D" id="3.40.1440.10">
    <property type="entry name" value="GIY-YIG endonuclease"/>
    <property type="match status" value="1"/>
</dbReference>
<dbReference type="AlphaFoldDB" id="B3EM15"/>
<comment type="similarity">
    <text evidence="1">Belongs to the UPF0213 family.</text>
</comment>
<evidence type="ECO:0000313" key="3">
    <source>
        <dbReference type="EMBL" id="ACE04856.1"/>
    </source>
</evidence>
<protein>
    <submittedName>
        <fullName evidence="3">Excinuclease ABC C subunit domain protein</fullName>
    </submittedName>
</protein>
<dbReference type="SMART" id="SM00465">
    <property type="entry name" value="GIYc"/>
    <property type="match status" value="1"/>
</dbReference>
<dbReference type="InterPro" id="IPR035901">
    <property type="entry name" value="GIY-YIG_endonuc_sf"/>
</dbReference>
<dbReference type="OrthoDB" id="1495241at2"/>
<evidence type="ECO:0000259" key="2">
    <source>
        <dbReference type="PROSITE" id="PS50164"/>
    </source>
</evidence>
<dbReference type="InterPro" id="IPR050190">
    <property type="entry name" value="UPF0213_domain"/>
</dbReference>
<dbReference type="KEGG" id="cpb:Cphamn1_1944"/>
<reference evidence="3" key="1">
    <citation type="submission" date="2008-06" db="EMBL/GenBank/DDBJ databases">
        <title>Complete sequence of Chlorobium phaeobacteroides BS1.</title>
        <authorList>
            <consortium name="US DOE Joint Genome Institute"/>
            <person name="Lucas S."/>
            <person name="Copeland A."/>
            <person name="Lapidus A."/>
            <person name="Glavina del Rio T."/>
            <person name="Dalin E."/>
            <person name="Tice H."/>
            <person name="Bruce D."/>
            <person name="Goodwin L."/>
            <person name="Pitluck S."/>
            <person name="Schmutz J."/>
            <person name="Larimer F."/>
            <person name="Land M."/>
            <person name="Hauser L."/>
            <person name="Kyrpides N."/>
            <person name="Ovchinnikova G."/>
            <person name="Li T."/>
            <person name="Liu Z."/>
            <person name="Zhao F."/>
            <person name="Overmann J."/>
            <person name="Bryant D.A."/>
            <person name="Richardson P."/>
        </authorList>
    </citation>
    <scope>NUCLEOTIDE SEQUENCE [LARGE SCALE GENOMIC DNA]</scope>
    <source>
        <strain evidence="3">BS1</strain>
    </source>
</reference>
<gene>
    <name evidence="3" type="ordered locus">Cphamn1_1944</name>
</gene>
<feature type="domain" description="GIY-YIG" evidence="2">
    <location>
        <begin position="1"/>
        <end position="77"/>
    </location>
</feature>
<accession>B3EM15</accession>